<dbReference type="AlphaFoldDB" id="A0A1T5IEL0"/>
<protein>
    <submittedName>
        <fullName evidence="1">Glycosyltransferase involved in cell wall bisynthesis</fullName>
    </submittedName>
</protein>
<organism evidence="1 2">
    <name type="scientific">Krasilnikoviella flava</name>
    <dbReference type="NCBI Taxonomy" id="526729"/>
    <lineage>
        <taxon>Bacteria</taxon>
        <taxon>Bacillati</taxon>
        <taxon>Actinomycetota</taxon>
        <taxon>Actinomycetes</taxon>
        <taxon>Micrococcales</taxon>
        <taxon>Promicromonosporaceae</taxon>
        <taxon>Krasilnikoviella</taxon>
    </lineage>
</organism>
<name>A0A1T5IEL0_9MICO</name>
<proteinExistence type="predicted"/>
<evidence type="ECO:0000313" key="1">
    <source>
        <dbReference type="EMBL" id="SKC37587.1"/>
    </source>
</evidence>
<dbReference type="SUPFAM" id="SSF53756">
    <property type="entry name" value="UDP-Glycosyltransferase/glycogen phosphorylase"/>
    <property type="match status" value="1"/>
</dbReference>
<sequence>MNPARETVVGPDLVVVSLEPWDHVWRRNQHLVAGLLRERPSARVLFVEPVGDPLHAITRGAWPRPGRGLRPAPDVEGVGPRRLWLLEPTKLLPRRVAPHGDERRAAVVVRAARRLGLARPVLWVNDPYGATLARVSGWPTLYDVTDDWTAASRGSAESRRVLDGDRYLVEHAATVTVCSPTLAARKADARSVVLVTNGVDVERYRRPVPRPADLPAGGTAVYVGTLHADRLDVALCEETARALDGVGTLVLVGPVALERPDVDRLRRAGVAVLGARPFDEVPAYLQHAEALVVPHVVDEFTDSLDPLKLYEYRAVGRPVVSTPVAGFRDTSDPRVAVAGREDFAAAVRDALTVPAPAPATAEDAGAEPIPSWTRQVALMSDVVDAVLPPAPTPR</sequence>
<dbReference type="OrthoDB" id="9771846at2"/>
<dbReference type="Pfam" id="PF13692">
    <property type="entry name" value="Glyco_trans_1_4"/>
    <property type="match status" value="1"/>
</dbReference>
<dbReference type="PANTHER" id="PTHR12526">
    <property type="entry name" value="GLYCOSYLTRANSFERASE"/>
    <property type="match status" value="1"/>
</dbReference>
<gene>
    <name evidence="1" type="ORF">SAMN04324258_0423</name>
</gene>
<dbReference type="RefSeq" id="WP_079570284.1">
    <property type="nucleotide sequence ID" value="NZ_FUZQ01000001.1"/>
</dbReference>
<dbReference type="EMBL" id="FUZQ01000001">
    <property type="protein sequence ID" value="SKC37587.1"/>
    <property type="molecule type" value="Genomic_DNA"/>
</dbReference>
<reference evidence="1 2" key="1">
    <citation type="submission" date="2017-02" db="EMBL/GenBank/DDBJ databases">
        <authorList>
            <person name="Peterson S.W."/>
        </authorList>
    </citation>
    <scope>NUCLEOTIDE SEQUENCE [LARGE SCALE GENOMIC DNA]</scope>
    <source>
        <strain evidence="1 2">DSM 21481</strain>
    </source>
</reference>
<dbReference type="STRING" id="526729.SAMN04324258_0423"/>
<evidence type="ECO:0000313" key="2">
    <source>
        <dbReference type="Proteomes" id="UP000189777"/>
    </source>
</evidence>
<keyword evidence="1" id="KW-0808">Transferase</keyword>
<dbReference type="GO" id="GO:0016740">
    <property type="term" value="F:transferase activity"/>
    <property type="evidence" value="ECO:0007669"/>
    <property type="project" value="UniProtKB-KW"/>
</dbReference>
<keyword evidence="2" id="KW-1185">Reference proteome</keyword>
<dbReference type="Gene3D" id="3.40.50.2000">
    <property type="entry name" value="Glycogen Phosphorylase B"/>
    <property type="match status" value="1"/>
</dbReference>
<dbReference type="Proteomes" id="UP000189777">
    <property type="component" value="Unassembled WGS sequence"/>
</dbReference>
<accession>A0A1T5IEL0</accession>
<dbReference type="PANTHER" id="PTHR12526:SF622">
    <property type="entry name" value="GLYCOSYLTRANSFERASE (GROUP I)"/>
    <property type="match status" value="1"/>
</dbReference>